<dbReference type="InterPro" id="IPR024523">
    <property type="entry name" value="DUF3793"/>
</dbReference>
<dbReference type="EMBL" id="WNKU01000045">
    <property type="protein sequence ID" value="MTV50925.1"/>
    <property type="molecule type" value="Genomic_DNA"/>
</dbReference>
<comment type="caution">
    <text evidence="1">The sequence shown here is derived from an EMBL/GenBank/DDBJ whole genome shotgun (WGS) entry which is preliminary data.</text>
</comment>
<evidence type="ECO:0000313" key="1">
    <source>
        <dbReference type="EMBL" id="MTV50925.1"/>
    </source>
</evidence>
<sequence>MFPLYAHWKDNLAFKPTEQARFEKWLFFTLSRVLFAGKAGECVRFQDQNYGKTIESTLEDAKRLALQWGLELFLIKRCGQCAWVIFYRVDRLRAVLKRLQRIRQFRKKGCPWPVDTKEFLIWLKDKWCKTGEFPHEIGFAIGYPFKDVLGFLGLSTQAKSTVCEWCIYGNVQSSLKLKQRFDQASQLALAFLGANRFDLICRRLRRSVSPSW</sequence>
<proteinExistence type="predicted"/>
<dbReference type="RefSeq" id="WP_155478006.1">
    <property type="nucleotide sequence ID" value="NZ_WNKU01000045.1"/>
</dbReference>
<dbReference type="Pfam" id="PF12672">
    <property type="entry name" value="DUF3793"/>
    <property type="match status" value="1"/>
</dbReference>
<gene>
    <name evidence="1" type="ORF">GJ688_18570</name>
</gene>
<reference evidence="1 2" key="1">
    <citation type="submission" date="2019-11" db="EMBL/GenBank/DDBJ databases">
        <title>Whole-genome sequence of a the green, strictly anaerobic photosynthetic bacterium Heliobacillus mobilis DSM 6151.</title>
        <authorList>
            <person name="Kyndt J.A."/>
            <person name="Meyer T.E."/>
        </authorList>
    </citation>
    <scope>NUCLEOTIDE SEQUENCE [LARGE SCALE GENOMIC DNA]</scope>
    <source>
        <strain evidence="1 2">DSM 6151</strain>
    </source>
</reference>
<name>A0A6I3SQF5_HELMO</name>
<accession>A0A6I3SQF5</accession>
<organism evidence="1 2">
    <name type="scientific">Heliobacterium mobile</name>
    <name type="common">Heliobacillus mobilis</name>
    <dbReference type="NCBI Taxonomy" id="28064"/>
    <lineage>
        <taxon>Bacteria</taxon>
        <taxon>Bacillati</taxon>
        <taxon>Bacillota</taxon>
        <taxon>Clostridia</taxon>
        <taxon>Eubacteriales</taxon>
        <taxon>Heliobacteriaceae</taxon>
        <taxon>Heliobacterium</taxon>
    </lineage>
</organism>
<dbReference type="Proteomes" id="UP000430670">
    <property type="component" value="Unassembled WGS sequence"/>
</dbReference>
<keyword evidence="2" id="KW-1185">Reference proteome</keyword>
<dbReference type="OrthoDB" id="5393676at2"/>
<protein>
    <submittedName>
        <fullName evidence="1">DUF3793 family protein</fullName>
    </submittedName>
</protein>
<dbReference type="AlphaFoldDB" id="A0A6I3SQF5"/>
<evidence type="ECO:0000313" key="2">
    <source>
        <dbReference type="Proteomes" id="UP000430670"/>
    </source>
</evidence>